<name>A0A5K1UFT5_ENTHI</name>
<dbReference type="InterPro" id="IPR007238">
    <property type="entry name" value="DNA_primase_lsu_euk/arc"/>
</dbReference>
<dbReference type="PANTHER" id="PTHR10537:SF3">
    <property type="entry name" value="DNA PRIMASE LARGE SUBUNIT"/>
    <property type="match status" value="1"/>
</dbReference>
<reference evidence="9 10" key="1">
    <citation type="submission" date="2016-05" db="EMBL/GenBank/DDBJ databases">
        <title>First whole genome sequencing of Entamoeba histolytica HM1:IMSS-clone-6.</title>
        <authorList>
            <person name="Mukherjee Avik.K."/>
            <person name="Izumyama S."/>
            <person name="Nakada-Tsukui K."/>
            <person name="Nozaki T."/>
        </authorList>
    </citation>
    <scope>NUCLEOTIDE SEQUENCE [LARGE SCALE GENOMIC DNA]</scope>
    <source>
        <strain evidence="9 10">HM1:IMSS clone 6</strain>
    </source>
</reference>
<dbReference type="Pfam" id="PF04104">
    <property type="entry name" value="DNA_primase_lrg"/>
    <property type="match status" value="1"/>
</dbReference>
<feature type="domain" description="DNA primase large subunit C-terminal" evidence="8">
    <location>
        <begin position="259"/>
        <end position="439"/>
    </location>
</feature>
<keyword evidence="5" id="KW-0479">Metal-binding</keyword>
<evidence type="ECO:0000313" key="10">
    <source>
        <dbReference type="Proteomes" id="UP000078387"/>
    </source>
</evidence>
<dbReference type="VEuPathDB" id="AmoebaDB:EHI7A_049080"/>
<dbReference type="Proteomes" id="UP000078387">
    <property type="component" value="Unassembled WGS sequence"/>
</dbReference>
<keyword evidence="4" id="KW-0235">DNA replication</keyword>
<proteinExistence type="predicted"/>
<accession>A0A5K1UFT5</accession>
<organism evidence="9 10">
    <name type="scientific">Entamoeba histolytica</name>
    <dbReference type="NCBI Taxonomy" id="5759"/>
    <lineage>
        <taxon>Eukaryota</taxon>
        <taxon>Amoebozoa</taxon>
        <taxon>Evosea</taxon>
        <taxon>Archamoebae</taxon>
        <taxon>Mastigamoebida</taxon>
        <taxon>Entamoebidae</taxon>
        <taxon>Entamoeba</taxon>
    </lineage>
</organism>
<dbReference type="VEuPathDB" id="AmoebaDB:EHI_127060"/>
<comment type="caution">
    <text evidence="9">The sequence shown here is derived from an EMBL/GenBank/DDBJ whole genome shotgun (WGS) entry which is preliminary data.</text>
</comment>
<sequence>MTNPNPSFLPIPSLNYTYPEIFLPSHLNQSSSFKSYIKTLPLSTVYDAIEKRFEWYHNVMISQFFTYENATTFYPIRLFHKDIPFEDCFPNESDIPFDYVSFYFFRIFFSNSILHLSFSQIHELFVYLETTLFLIHLQSYPHRIPLILQNQKIITLEDKLFYYIPFDKVMPMVTSRRYQMKNGLLRVPRSESDIVLSCLFFSILQSDKSLNVQMPKELEPLKRLINQKMNLFTLRSPCGLASFGCGSKLTAQTLNENLRVLPLCIYNIIFNMKKKRNIMFDSRHQIGIFFYHFQLPQQQLALFLTTYMKEKFDKEPQLYYYFRHCYGLEGSKITEPVWTCLNVRSKEVGLNQFHGCPFDLTKHNEHDLKEILVNYLKDWEKIPPHYDIEDIDKYFPTEQGKTINTILDYSRHFCCERACETLFQCITSTSVEITHPNLYSYLIYPFVFPTQVNQQPN</sequence>
<evidence type="ECO:0000313" key="9">
    <source>
        <dbReference type="EMBL" id="GAT93227.1"/>
    </source>
</evidence>
<evidence type="ECO:0000259" key="8">
    <source>
        <dbReference type="Pfam" id="PF04104"/>
    </source>
</evidence>
<dbReference type="VEuPathDB" id="AmoebaDB:EHI8A_017830"/>
<keyword evidence="7" id="KW-0411">Iron-sulfur</keyword>
<dbReference type="VEuPathDB" id="AmoebaDB:EHI5A_031500"/>
<dbReference type="EMBL" id="BDEQ01000001">
    <property type="protein sequence ID" value="GAT93227.1"/>
    <property type="molecule type" value="Genomic_DNA"/>
</dbReference>
<evidence type="ECO:0000256" key="5">
    <source>
        <dbReference type="ARBA" id="ARBA00022723"/>
    </source>
</evidence>
<dbReference type="AlphaFoldDB" id="A0A5K1UFT5"/>
<dbReference type="GO" id="GO:0051539">
    <property type="term" value="F:4 iron, 4 sulfur cluster binding"/>
    <property type="evidence" value="ECO:0007669"/>
    <property type="project" value="UniProtKB-KW"/>
</dbReference>
<dbReference type="GO" id="GO:0006269">
    <property type="term" value="P:DNA replication, synthesis of primer"/>
    <property type="evidence" value="ECO:0007669"/>
    <property type="project" value="UniProtKB-KW"/>
</dbReference>
<evidence type="ECO:0000256" key="2">
    <source>
        <dbReference type="ARBA" id="ARBA00022485"/>
    </source>
</evidence>
<keyword evidence="2" id="KW-0004">4Fe-4S</keyword>
<dbReference type="PANTHER" id="PTHR10537">
    <property type="entry name" value="DNA PRIMASE LARGE SUBUNIT"/>
    <property type="match status" value="1"/>
</dbReference>
<keyword evidence="6" id="KW-0408">Iron</keyword>
<dbReference type="GO" id="GO:0005658">
    <property type="term" value="C:alpha DNA polymerase:primase complex"/>
    <property type="evidence" value="ECO:0007669"/>
    <property type="project" value="TreeGrafter"/>
</dbReference>
<evidence type="ECO:0000256" key="7">
    <source>
        <dbReference type="ARBA" id="ARBA00023014"/>
    </source>
</evidence>
<dbReference type="GO" id="GO:0046872">
    <property type="term" value="F:metal ion binding"/>
    <property type="evidence" value="ECO:0007669"/>
    <property type="project" value="UniProtKB-KW"/>
</dbReference>
<gene>
    <name evidence="9" type="ORF">CL6EHI_127060</name>
</gene>
<evidence type="ECO:0000256" key="1">
    <source>
        <dbReference type="ARBA" id="ARBA00001966"/>
    </source>
</evidence>
<dbReference type="OMA" id="LEFISFA"/>
<evidence type="ECO:0000256" key="6">
    <source>
        <dbReference type="ARBA" id="ARBA00023004"/>
    </source>
</evidence>
<protein>
    <submittedName>
        <fullName evidence="9">DNA primase large subunit putative</fullName>
    </submittedName>
</protein>
<dbReference type="GO" id="GO:0006270">
    <property type="term" value="P:DNA replication initiation"/>
    <property type="evidence" value="ECO:0007669"/>
    <property type="project" value="TreeGrafter"/>
</dbReference>
<dbReference type="VEuPathDB" id="AmoebaDB:KM1_040090"/>
<evidence type="ECO:0000256" key="4">
    <source>
        <dbReference type="ARBA" id="ARBA00022705"/>
    </source>
</evidence>
<evidence type="ECO:0000256" key="3">
    <source>
        <dbReference type="ARBA" id="ARBA00022515"/>
    </source>
</evidence>
<keyword evidence="3" id="KW-0639">Primosome</keyword>
<comment type="cofactor">
    <cofactor evidence="1">
        <name>[4Fe-4S] cluster</name>
        <dbReference type="ChEBI" id="CHEBI:49883"/>
    </cofactor>
</comment>
<dbReference type="InterPro" id="IPR058560">
    <property type="entry name" value="DNA_primase_C"/>
</dbReference>